<dbReference type="InterPro" id="IPR046318">
    <property type="entry name" value="DUF5344"/>
</dbReference>
<dbReference type="NCBIfam" id="TIGR04197">
    <property type="entry name" value="T7SS_SACOL2603"/>
    <property type="match status" value="1"/>
</dbReference>
<dbReference type="Pfam" id="PF17279">
    <property type="entry name" value="DUF5344"/>
    <property type="match status" value="1"/>
</dbReference>
<evidence type="ECO:0000313" key="1">
    <source>
        <dbReference type="EMBL" id="TSB45220.1"/>
    </source>
</evidence>
<dbReference type="AlphaFoldDB" id="A0A553ZUQ4"/>
<evidence type="ECO:0000313" key="2">
    <source>
        <dbReference type="Proteomes" id="UP000318521"/>
    </source>
</evidence>
<name>A0A553ZUQ4_9BACI</name>
<protein>
    <submittedName>
        <fullName evidence="1">TIGR04197 family type VII secretion effector</fullName>
    </submittedName>
</protein>
<dbReference type="InterPro" id="IPR021477">
    <property type="entry name" value="TVIIS_effector_SACOL2603_fam"/>
</dbReference>
<accession>A0A553ZUQ4</accession>
<comment type="caution">
    <text evidence="1">The sequence shown here is derived from an EMBL/GenBank/DDBJ whole genome shotgun (WGS) entry which is preliminary data.</text>
</comment>
<organism evidence="1 2">
    <name type="scientific">Alkalicoccobacillus porphyridii</name>
    <dbReference type="NCBI Taxonomy" id="2597270"/>
    <lineage>
        <taxon>Bacteria</taxon>
        <taxon>Bacillati</taxon>
        <taxon>Bacillota</taxon>
        <taxon>Bacilli</taxon>
        <taxon>Bacillales</taxon>
        <taxon>Bacillaceae</taxon>
        <taxon>Alkalicoccobacillus</taxon>
    </lineage>
</organism>
<proteinExistence type="predicted"/>
<dbReference type="EMBL" id="VLXZ01000013">
    <property type="protein sequence ID" value="TSB45220.1"/>
    <property type="molecule type" value="Genomic_DNA"/>
</dbReference>
<reference evidence="1 2" key="1">
    <citation type="submission" date="2019-07" db="EMBL/GenBank/DDBJ databases">
        <authorList>
            <person name="Park Y.J."/>
            <person name="Jeong S.E."/>
            <person name="Jung H.S."/>
        </authorList>
    </citation>
    <scope>NUCLEOTIDE SEQUENCE [LARGE SCALE GENOMIC DNA]</scope>
    <source>
        <strain evidence="2">P16(2019)</strain>
    </source>
</reference>
<keyword evidence="2" id="KW-1185">Reference proteome</keyword>
<dbReference type="Proteomes" id="UP000318521">
    <property type="component" value="Unassembled WGS sequence"/>
</dbReference>
<gene>
    <name evidence="1" type="ORF">FN960_17295</name>
</gene>
<sequence length="102" mass="11661">MYNSGRRCPQVSNEIKLDPQLQKTNISNIRNSSQNLHTITTVYNEGWTELDAITLAKQNMVDLQRVVRQYKSLVDTNSSQMESLIEQFSQAEKQVAEGITRS</sequence>